<organism evidence="1 2">
    <name type="scientific">Paramecium octaurelia</name>
    <dbReference type="NCBI Taxonomy" id="43137"/>
    <lineage>
        <taxon>Eukaryota</taxon>
        <taxon>Sar</taxon>
        <taxon>Alveolata</taxon>
        <taxon>Ciliophora</taxon>
        <taxon>Intramacronucleata</taxon>
        <taxon>Oligohymenophorea</taxon>
        <taxon>Peniculida</taxon>
        <taxon>Parameciidae</taxon>
        <taxon>Paramecium</taxon>
    </lineage>
</organism>
<evidence type="ECO:0000313" key="2">
    <source>
        <dbReference type="Proteomes" id="UP000683925"/>
    </source>
</evidence>
<comment type="caution">
    <text evidence="1">The sequence shown here is derived from an EMBL/GenBank/DDBJ whole genome shotgun (WGS) entry which is preliminary data.</text>
</comment>
<keyword evidence="2" id="KW-1185">Reference proteome</keyword>
<protein>
    <submittedName>
        <fullName evidence="1">Uncharacterized protein</fullName>
    </submittedName>
</protein>
<reference evidence="1" key="1">
    <citation type="submission" date="2021-01" db="EMBL/GenBank/DDBJ databases">
        <authorList>
            <consortium name="Genoscope - CEA"/>
            <person name="William W."/>
        </authorList>
    </citation>
    <scope>NUCLEOTIDE SEQUENCE</scope>
</reference>
<dbReference type="EMBL" id="CAJJDP010000117">
    <property type="protein sequence ID" value="CAD8198481.1"/>
    <property type="molecule type" value="Genomic_DNA"/>
</dbReference>
<proteinExistence type="predicted"/>
<name>A0A8S1XCI2_PAROT</name>
<sequence length="139" mass="16088">MTLCSPRIIHHLHTSSNATSQTSANKNLNYQITHISPQMLKTCFLTYYYFKAIKSLMQQYQTNCVLGCSKSRNQIFICQNHIIRSAQIIQRKIDQRQMTANSVNAKCCGYKHKQSGESILIQVITRVGMWQSYYVITIF</sequence>
<accession>A0A8S1XCI2</accession>
<dbReference type="Proteomes" id="UP000683925">
    <property type="component" value="Unassembled WGS sequence"/>
</dbReference>
<dbReference type="AlphaFoldDB" id="A0A8S1XCI2"/>
<evidence type="ECO:0000313" key="1">
    <source>
        <dbReference type="EMBL" id="CAD8198481.1"/>
    </source>
</evidence>
<gene>
    <name evidence="1" type="ORF">POCTA_138.1.T1170028</name>
</gene>